<dbReference type="Proteomes" id="UP000078512">
    <property type="component" value="Unassembled WGS sequence"/>
</dbReference>
<feature type="region of interest" description="Disordered" evidence="1">
    <location>
        <begin position="673"/>
        <end position="706"/>
    </location>
</feature>
<feature type="compositionally biased region" description="Basic and acidic residues" evidence="1">
    <location>
        <begin position="690"/>
        <end position="700"/>
    </location>
</feature>
<feature type="compositionally biased region" description="Basic and acidic residues" evidence="1">
    <location>
        <begin position="251"/>
        <end position="261"/>
    </location>
</feature>
<organism evidence="2 3">
    <name type="scientific">Linnemannia elongata AG-77</name>
    <dbReference type="NCBI Taxonomy" id="1314771"/>
    <lineage>
        <taxon>Eukaryota</taxon>
        <taxon>Fungi</taxon>
        <taxon>Fungi incertae sedis</taxon>
        <taxon>Mucoromycota</taxon>
        <taxon>Mortierellomycotina</taxon>
        <taxon>Mortierellomycetes</taxon>
        <taxon>Mortierellales</taxon>
        <taxon>Mortierellaceae</taxon>
        <taxon>Linnemannia</taxon>
    </lineage>
</organism>
<feature type="compositionally biased region" description="Polar residues" evidence="1">
    <location>
        <begin position="979"/>
        <end position="1000"/>
    </location>
</feature>
<accession>A0A197JV39</accession>
<feature type="compositionally biased region" description="Low complexity" evidence="1">
    <location>
        <begin position="115"/>
        <end position="128"/>
    </location>
</feature>
<evidence type="ECO:0008006" key="4">
    <source>
        <dbReference type="Google" id="ProtNLM"/>
    </source>
</evidence>
<gene>
    <name evidence="2" type="ORF">K457DRAFT_139039</name>
</gene>
<feature type="compositionally biased region" description="Low complexity" evidence="1">
    <location>
        <begin position="284"/>
        <end position="299"/>
    </location>
</feature>
<feature type="compositionally biased region" description="Polar residues" evidence="1">
    <location>
        <begin position="461"/>
        <end position="475"/>
    </location>
</feature>
<name>A0A197JV39_9FUNG</name>
<sequence>MTLPWEPPPSQQQPPDFNTRTTYHHNSNSSNTNSTTLTAANYNSSSLLGDFDILLSFLQLERTSLATPSTTAPPPPLPQPTTVAASAAPPSTPPAEGDPSSMITPTWDDSSNDISSATPSTSTSTSMTSQLGDLSLVMRYLQAHKAYNSFASADSLSHQDTLNYTSPSSPTRTLSPSTQTIPSHDREPLEVAEDDEDNDEDEVALATNRRRLKKKAARKLPIDEPSSSSCGGWVSSESDHKEEVLGSSPEEPGRVVHEDAANSHSPPNTIATITDFLAKELHQQYQRLQQQQQQQKQGQPMDNSTQQLNILSLSTRTVTKPDPITLHQPPPVATNNKIVAPAAVVNPNASSSCSAFIKKKRPWHIAKVLREMKALFQEEQKRNYPQQQLSTLDNNRPASINAEPSITTTMSTPITLVTPPKAAQKENGRELVLDQTPGYEPEFQWRPRSHYNNFWRSCTNNSNTTADPVTDTNRLSSSSSSSEEESPFRVAPRCDITPALSSAFAFGSTTSMRPTSCSSEDTSKSAESKRLLAMRVRDTFLVPRGIGLLDQALSRAESHLPDPVNPSPPQLEERFKPAPTTRLELSTMRALTRIATPPSPLPRPAEDKPRSASATSTSTEQQKIDPTPSPSPPPPKTVSTTPSNCNERVFIFVDNSNILHGFYQNRQQMEAQRVADGVSVDGTSSSYVRPRSEDDQDRTPPNKAPAHCTETLAFEDGMTLATPSTTTMNDDTPKSFPPGTSISSNGSGAGPKAKMARNSHLLPKFNYSKFFDLLKRERTAVRQVLVGSSPLFQELDEAMEHQYETIILRRVKKFVQGELGAVPVPVKQLRFPPSYFNSNGGSTSLCDGMEPFVDKSTLLTTVNSTSPPIAAPPPTTTATTATATGSGSNGGGSQGEQGVDELLHLKMLETLLDHEPSTIVLATGDGGDSEFGGGGFYAVIKRALNRGWHVEIVSWEDQLSGVYLQLALEYGYNCEHKSATTGSDKQCHAPSSTSASSLETVTVADGHKNHKKQKKASGTGTKKQRALALAQEKEKDKEREQEKEREGKQCGCGHLRVWCLDWYGDILLQPSPTPSRSE</sequence>
<dbReference type="EMBL" id="KV442051">
    <property type="protein sequence ID" value="OAQ28159.1"/>
    <property type="molecule type" value="Genomic_DNA"/>
</dbReference>
<feature type="compositionally biased region" description="Basic and acidic residues" evidence="1">
    <location>
        <begin position="1031"/>
        <end position="1048"/>
    </location>
</feature>
<reference evidence="2 3" key="1">
    <citation type="submission" date="2016-05" db="EMBL/GenBank/DDBJ databases">
        <title>Genome sequencing reveals origins of a unique bacterial endosymbiosis in the earliest lineages of terrestrial Fungi.</title>
        <authorList>
            <consortium name="DOE Joint Genome Institute"/>
            <person name="Uehling J."/>
            <person name="Gryganskyi A."/>
            <person name="Hameed K."/>
            <person name="Tschaplinski T."/>
            <person name="Misztal P."/>
            <person name="Wu S."/>
            <person name="Desiro A."/>
            <person name="Vande Pol N."/>
            <person name="Du Z.-Y."/>
            <person name="Zienkiewicz A."/>
            <person name="Zienkiewicz K."/>
            <person name="Morin E."/>
            <person name="Tisserant E."/>
            <person name="Splivallo R."/>
            <person name="Hainaut M."/>
            <person name="Henrissat B."/>
            <person name="Ohm R."/>
            <person name="Kuo A."/>
            <person name="Yan J."/>
            <person name="Lipzen A."/>
            <person name="Nolan M."/>
            <person name="Labutti K."/>
            <person name="Barry K."/>
            <person name="Goldstein A."/>
            <person name="Labbe J."/>
            <person name="Schadt C."/>
            <person name="Tuskan G."/>
            <person name="Grigoriev I."/>
            <person name="Martin F."/>
            <person name="Vilgalys R."/>
            <person name="Bonito G."/>
        </authorList>
    </citation>
    <scope>NUCLEOTIDE SEQUENCE [LARGE SCALE GENOMIC DNA]</scope>
    <source>
        <strain evidence="2 3">AG-77</strain>
    </source>
</reference>
<feature type="region of interest" description="Disordered" evidence="1">
    <location>
        <begin position="1"/>
        <end position="37"/>
    </location>
</feature>
<feature type="compositionally biased region" description="Low complexity" evidence="1">
    <location>
        <begin position="876"/>
        <end position="886"/>
    </location>
</feature>
<feature type="region of interest" description="Disordered" evidence="1">
    <location>
        <begin position="725"/>
        <end position="755"/>
    </location>
</feature>
<proteinExistence type="predicted"/>
<evidence type="ECO:0000313" key="3">
    <source>
        <dbReference type="Proteomes" id="UP000078512"/>
    </source>
</evidence>
<feature type="region of interest" description="Disordered" evidence="1">
    <location>
        <begin position="66"/>
        <end position="128"/>
    </location>
</feature>
<evidence type="ECO:0000313" key="2">
    <source>
        <dbReference type="EMBL" id="OAQ28159.1"/>
    </source>
</evidence>
<feature type="region of interest" description="Disordered" evidence="1">
    <location>
        <begin position="979"/>
        <end position="1049"/>
    </location>
</feature>
<feature type="region of interest" description="Disordered" evidence="1">
    <location>
        <begin position="865"/>
        <end position="897"/>
    </location>
</feature>
<feature type="compositionally biased region" description="Low complexity" evidence="1">
    <location>
        <begin position="13"/>
        <end position="37"/>
    </location>
</feature>
<feature type="compositionally biased region" description="Low complexity" evidence="1">
    <location>
        <begin position="80"/>
        <end position="89"/>
    </location>
</feature>
<feature type="compositionally biased region" description="Low complexity" evidence="1">
    <location>
        <begin position="165"/>
        <end position="180"/>
    </location>
</feature>
<feature type="region of interest" description="Disordered" evidence="1">
    <location>
        <begin position="461"/>
        <end position="490"/>
    </location>
</feature>
<keyword evidence="3" id="KW-1185">Reference proteome</keyword>
<dbReference type="PANTHER" id="PTHR24216:SF65">
    <property type="entry name" value="PAXILLIN-LIKE PROTEIN 1"/>
    <property type="match status" value="1"/>
</dbReference>
<feature type="region of interest" description="Disordered" evidence="1">
    <location>
        <begin position="507"/>
        <end position="527"/>
    </location>
</feature>
<feature type="region of interest" description="Disordered" evidence="1">
    <location>
        <begin position="159"/>
        <end position="268"/>
    </location>
</feature>
<dbReference type="Gene3D" id="3.40.50.1010">
    <property type="entry name" value="5'-nuclease"/>
    <property type="match status" value="1"/>
</dbReference>
<dbReference type="AlphaFoldDB" id="A0A197JV39"/>
<dbReference type="PANTHER" id="PTHR24216">
    <property type="entry name" value="PAXILLIN-RELATED"/>
    <property type="match status" value="1"/>
</dbReference>
<feature type="compositionally biased region" description="Low complexity" evidence="1">
    <location>
        <begin position="226"/>
        <end position="236"/>
    </location>
</feature>
<dbReference type="OrthoDB" id="5590473at2759"/>
<dbReference type="STRING" id="1314771.A0A197JV39"/>
<feature type="compositionally biased region" description="Polar residues" evidence="1">
    <location>
        <begin position="507"/>
        <end position="520"/>
    </location>
</feature>
<feature type="compositionally biased region" description="Acidic residues" evidence="1">
    <location>
        <begin position="190"/>
        <end position="203"/>
    </location>
</feature>
<feature type="compositionally biased region" description="Pro residues" evidence="1">
    <location>
        <begin position="627"/>
        <end position="636"/>
    </location>
</feature>
<evidence type="ECO:0000256" key="1">
    <source>
        <dbReference type="SAM" id="MobiDB-lite"/>
    </source>
</evidence>
<feature type="compositionally biased region" description="Polar residues" evidence="1">
    <location>
        <begin position="101"/>
        <end position="114"/>
    </location>
</feature>
<feature type="compositionally biased region" description="Pro residues" evidence="1">
    <location>
        <begin position="1"/>
        <end position="12"/>
    </location>
</feature>
<dbReference type="CDD" id="cd18724">
    <property type="entry name" value="PIN_LabA-like"/>
    <property type="match status" value="1"/>
</dbReference>
<protein>
    <recommendedName>
        <fullName evidence="4">NYN domain-containing protein</fullName>
    </recommendedName>
</protein>
<feature type="compositionally biased region" description="Basic residues" evidence="1">
    <location>
        <begin position="208"/>
        <end position="218"/>
    </location>
</feature>
<feature type="region of interest" description="Disordered" evidence="1">
    <location>
        <begin position="557"/>
        <end position="643"/>
    </location>
</feature>
<feature type="region of interest" description="Disordered" evidence="1">
    <location>
        <begin position="284"/>
        <end position="303"/>
    </location>
</feature>